<protein>
    <submittedName>
        <fullName evidence="2">Uncharacterized protein</fullName>
    </submittedName>
</protein>
<feature type="compositionally biased region" description="Pro residues" evidence="1">
    <location>
        <begin position="1"/>
        <end position="19"/>
    </location>
</feature>
<sequence length="235" mass="26240">MASPKTEPPPPPLYPPPTQSSPSCKESTVIWSTRTTVSHGCARCGVFASKPFGNKPKPCPFVGEPSERARAEAERTPCALPQASDRERRPSGVGAHGGSHRIFFPVAVPSLRSFRFSGTFRYLFCLPKDAALSELYIWIVEPIPTAYAHWFYGALPDNLSGLTVLTICGNTLRAIRRCPQMSHFKSLRELQLLMLGMDMDNLADIYLFLKSCYCSNLERLFVQVSIFYSFLNHFA</sequence>
<name>A0A8T0TYP9_PANVG</name>
<reference evidence="2" key="1">
    <citation type="submission" date="2020-05" db="EMBL/GenBank/DDBJ databases">
        <title>WGS assembly of Panicum virgatum.</title>
        <authorList>
            <person name="Lovell J.T."/>
            <person name="Jenkins J."/>
            <person name="Shu S."/>
            <person name="Juenger T.E."/>
            <person name="Schmutz J."/>
        </authorList>
    </citation>
    <scope>NUCLEOTIDE SEQUENCE</scope>
    <source>
        <strain evidence="2">AP13</strain>
    </source>
</reference>
<evidence type="ECO:0000313" key="3">
    <source>
        <dbReference type="Proteomes" id="UP000823388"/>
    </source>
</evidence>
<evidence type="ECO:0000256" key="1">
    <source>
        <dbReference type="SAM" id="MobiDB-lite"/>
    </source>
</evidence>
<feature type="region of interest" description="Disordered" evidence="1">
    <location>
        <begin position="72"/>
        <end position="93"/>
    </location>
</feature>
<proteinExistence type="predicted"/>
<organism evidence="2 3">
    <name type="scientific">Panicum virgatum</name>
    <name type="common">Blackwell switchgrass</name>
    <dbReference type="NCBI Taxonomy" id="38727"/>
    <lineage>
        <taxon>Eukaryota</taxon>
        <taxon>Viridiplantae</taxon>
        <taxon>Streptophyta</taxon>
        <taxon>Embryophyta</taxon>
        <taxon>Tracheophyta</taxon>
        <taxon>Spermatophyta</taxon>
        <taxon>Magnoliopsida</taxon>
        <taxon>Liliopsida</taxon>
        <taxon>Poales</taxon>
        <taxon>Poaceae</taxon>
        <taxon>PACMAD clade</taxon>
        <taxon>Panicoideae</taxon>
        <taxon>Panicodae</taxon>
        <taxon>Paniceae</taxon>
        <taxon>Panicinae</taxon>
        <taxon>Panicum</taxon>
        <taxon>Panicum sect. Hiantes</taxon>
    </lineage>
</organism>
<gene>
    <name evidence="2" type="ORF">PVAP13_4KG392332</name>
</gene>
<dbReference type="AlphaFoldDB" id="A0A8T0TYP9"/>
<keyword evidence="3" id="KW-1185">Reference proteome</keyword>
<comment type="caution">
    <text evidence="2">The sequence shown here is derived from an EMBL/GenBank/DDBJ whole genome shotgun (WGS) entry which is preliminary data.</text>
</comment>
<dbReference type="Proteomes" id="UP000823388">
    <property type="component" value="Chromosome 4K"/>
</dbReference>
<feature type="region of interest" description="Disordered" evidence="1">
    <location>
        <begin position="1"/>
        <end position="27"/>
    </location>
</feature>
<dbReference type="EMBL" id="CM029043">
    <property type="protein sequence ID" value="KAG2613794.1"/>
    <property type="molecule type" value="Genomic_DNA"/>
</dbReference>
<accession>A0A8T0TYP9</accession>
<evidence type="ECO:0000313" key="2">
    <source>
        <dbReference type="EMBL" id="KAG2613794.1"/>
    </source>
</evidence>
<dbReference type="SUPFAM" id="SSF52047">
    <property type="entry name" value="RNI-like"/>
    <property type="match status" value="1"/>
</dbReference>